<reference evidence="1" key="1">
    <citation type="submission" date="2022-04" db="EMBL/GenBank/DDBJ databases">
        <title>Genome of the entomopathogenic fungus Entomophthora muscae.</title>
        <authorList>
            <person name="Elya C."/>
            <person name="Lovett B.R."/>
            <person name="Lee E."/>
            <person name="Macias A.M."/>
            <person name="Hajek A.E."/>
            <person name="De Bivort B.L."/>
            <person name="Kasson M.T."/>
            <person name="De Fine Licht H.H."/>
            <person name="Stajich J.E."/>
        </authorList>
    </citation>
    <scope>NUCLEOTIDE SEQUENCE</scope>
    <source>
        <strain evidence="1">Berkeley</strain>
    </source>
</reference>
<dbReference type="Proteomes" id="UP001165960">
    <property type="component" value="Unassembled WGS sequence"/>
</dbReference>
<accession>A0ACC2UPD9</accession>
<sequence>MYQLAMEQARSFSMKARRVSRACDECRKRKTKCIGQGQHCQTCVAKNVACTFQFPSCKRGPKPKQQQAGYFSLPISSSSPTSPHEHAPSTDPTIRELDLLYSQGELPWMSNTTLKLLHMYFLHIHPLTQNLVDPIHFLLGITQPHVSPSFRLLLWSMLALTTRSIPSLGSYENPHQPSPRPAPRIPRLPKSTTSCARFCSGNPMTSATSFDSNKTIFPFVDSFKPSSDWPYPTAQSF</sequence>
<keyword evidence="2" id="KW-1185">Reference proteome</keyword>
<comment type="caution">
    <text evidence="1">The sequence shown here is derived from an EMBL/GenBank/DDBJ whole genome shotgun (WGS) entry which is preliminary data.</text>
</comment>
<evidence type="ECO:0000313" key="2">
    <source>
        <dbReference type="Proteomes" id="UP001165960"/>
    </source>
</evidence>
<dbReference type="EMBL" id="QTSX02000080">
    <property type="protein sequence ID" value="KAJ9088898.1"/>
    <property type="molecule type" value="Genomic_DNA"/>
</dbReference>
<name>A0ACC2UPD9_9FUNG</name>
<gene>
    <name evidence="1" type="ORF">DSO57_1018442</name>
</gene>
<protein>
    <submittedName>
        <fullName evidence="1">Uncharacterized protein</fullName>
    </submittedName>
</protein>
<organism evidence="1 2">
    <name type="scientific">Entomophthora muscae</name>
    <dbReference type="NCBI Taxonomy" id="34485"/>
    <lineage>
        <taxon>Eukaryota</taxon>
        <taxon>Fungi</taxon>
        <taxon>Fungi incertae sedis</taxon>
        <taxon>Zoopagomycota</taxon>
        <taxon>Entomophthoromycotina</taxon>
        <taxon>Entomophthoromycetes</taxon>
        <taxon>Entomophthorales</taxon>
        <taxon>Entomophthoraceae</taxon>
        <taxon>Entomophthora</taxon>
    </lineage>
</organism>
<proteinExistence type="predicted"/>
<evidence type="ECO:0000313" key="1">
    <source>
        <dbReference type="EMBL" id="KAJ9088898.1"/>
    </source>
</evidence>